<evidence type="ECO:0000259" key="2">
    <source>
        <dbReference type="SMART" id="SM00327"/>
    </source>
</evidence>
<comment type="caution">
    <text evidence="3">The sequence shown here is derived from an EMBL/GenBank/DDBJ whole genome shotgun (WGS) entry which is preliminary data.</text>
</comment>
<dbReference type="InterPro" id="IPR051928">
    <property type="entry name" value="NorD/CobT"/>
</dbReference>
<dbReference type="PANTHER" id="PTHR41248:SF1">
    <property type="entry name" value="NORD PROTEIN"/>
    <property type="match status" value="1"/>
</dbReference>
<feature type="region of interest" description="Disordered" evidence="1">
    <location>
        <begin position="293"/>
        <end position="315"/>
    </location>
</feature>
<feature type="domain" description="VWFA" evidence="2">
    <location>
        <begin position="427"/>
        <end position="618"/>
    </location>
</feature>
<evidence type="ECO:0000313" key="4">
    <source>
        <dbReference type="Proteomes" id="UP001235840"/>
    </source>
</evidence>
<evidence type="ECO:0000256" key="1">
    <source>
        <dbReference type="SAM" id="MobiDB-lite"/>
    </source>
</evidence>
<feature type="region of interest" description="Disordered" evidence="1">
    <location>
        <begin position="238"/>
        <end position="261"/>
    </location>
</feature>
<sequence>MDLARSLTKQKELQVDYNYLSYYHPQDQMLYMSRFWDPFPDQKKKLGLKSDLYIQALGFAQETDYLSILDYSRASESLSFSSFAKQLLAMVEELRLLEPCVRKRPGIEQAMLIRTQTYRNYYQEQLTRHIERQRWAEALLCVLYIRLTSDGAYSVLDIPFELDQICEPLTTELIQLYECDSTNEAARLCMKQWPRLEAFLKQDMHVQYFMLFTHQLQAASTDNIDDLTRKNQLKNEDSIEQTNAEESEAHEDKLPSWHRETSKPTESFLQFELESGTKIHLLGQGIREAEDGDQALGSVQASSRASTGSDFTEQELQQAERDVQEKDHTHGGKAYPYGKANQFAVVRYLSAQEPSIEDRQLYAQYTREVRPWVRTLQNTINKTLEHKQHAPFRGLHVGRLQRNLLPLWTDKQPRLFYKKQQQSNELDACFALLVDCSSSMLDKMDQTKKGIILFHEALAALKIKHSIHGFWEEASQSTDTYQPNVLFNALSFEQSCWPNSGPEILQLSPQEDNRDGYMIRLLTESLLKQSEKHRILLVFSDGEPAATGYDDQGIVDTYQAVLHARKQGITVIGVFLSTEDIQPQEQQAMKNIYGKQHLLINDVAKLPEHMAPLLKQLILKQIV</sequence>
<dbReference type="Gene3D" id="3.40.50.410">
    <property type="entry name" value="von Willebrand factor, type A domain"/>
    <property type="match status" value="1"/>
</dbReference>
<keyword evidence="4" id="KW-1185">Reference proteome</keyword>
<feature type="compositionally biased region" description="Polar residues" evidence="1">
    <location>
        <begin position="297"/>
        <end position="315"/>
    </location>
</feature>
<protein>
    <submittedName>
        <fullName evidence="3">Nitric oxide reductase activation protein</fullName>
    </submittedName>
</protein>
<dbReference type="Proteomes" id="UP001235840">
    <property type="component" value="Unassembled WGS sequence"/>
</dbReference>
<gene>
    <name evidence="3" type="ORF">J2S11_003373</name>
</gene>
<proteinExistence type="predicted"/>
<dbReference type="SUPFAM" id="SSF53300">
    <property type="entry name" value="vWA-like"/>
    <property type="match status" value="1"/>
</dbReference>
<dbReference type="CDD" id="cd01454">
    <property type="entry name" value="vWA_norD_type"/>
    <property type="match status" value="1"/>
</dbReference>
<dbReference type="InterPro" id="IPR036465">
    <property type="entry name" value="vWFA_dom_sf"/>
</dbReference>
<reference evidence="3 4" key="1">
    <citation type="submission" date="2023-07" db="EMBL/GenBank/DDBJ databases">
        <title>Genomic Encyclopedia of Type Strains, Phase IV (KMG-IV): sequencing the most valuable type-strain genomes for metagenomic binning, comparative biology and taxonomic classification.</title>
        <authorList>
            <person name="Goeker M."/>
        </authorList>
    </citation>
    <scope>NUCLEOTIDE SEQUENCE [LARGE SCALE GENOMIC DNA]</scope>
    <source>
        <strain evidence="3 4">DSM 12751</strain>
    </source>
</reference>
<dbReference type="PANTHER" id="PTHR41248">
    <property type="entry name" value="NORD PROTEIN"/>
    <property type="match status" value="1"/>
</dbReference>
<dbReference type="SMART" id="SM00327">
    <property type="entry name" value="VWA"/>
    <property type="match status" value="1"/>
</dbReference>
<name>A0ABT9W2I0_9BACI</name>
<dbReference type="EMBL" id="JAUSTY010000016">
    <property type="protein sequence ID" value="MDQ0167448.1"/>
    <property type="molecule type" value="Genomic_DNA"/>
</dbReference>
<feature type="compositionally biased region" description="Basic and acidic residues" evidence="1">
    <location>
        <begin position="250"/>
        <end position="261"/>
    </location>
</feature>
<dbReference type="InterPro" id="IPR002035">
    <property type="entry name" value="VWF_A"/>
</dbReference>
<organism evidence="3 4">
    <name type="scientific">Caldalkalibacillus horti</name>
    <dbReference type="NCBI Taxonomy" id="77523"/>
    <lineage>
        <taxon>Bacteria</taxon>
        <taxon>Bacillati</taxon>
        <taxon>Bacillota</taxon>
        <taxon>Bacilli</taxon>
        <taxon>Bacillales</taxon>
        <taxon>Bacillaceae</taxon>
        <taxon>Caldalkalibacillus</taxon>
    </lineage>
</organism>
<evidence type="ECO:0000313" key="3">
    <source>
        <dbReference type="EMBL" id="MDQ0167448.1"/>
    </source>
</evidence>
<accession>A0ABT9W2I0</accession>